<feature type="region of interest" description="Disordered" evidence="1">
    <location>
        <begin position="81"/>
        <end position="116"/>
    </location>
</feature>
<gene>
    <name evidence="2" type="ORF">EVAR_19693_1</name>
</gene>
<keyword evidence="3" id="KW-1185">Reference proteome</keyword>
<accession>A0A4C1V223</accession>
<evidence type="ECO:0000313" key="2">
    <source>
        <dbReference type="EMBL" id="GBP32841.1"/>
    </source>
</evidence>
<proteinExistence type="predicted"/>
<protein>
    <submittedName>
        <fullName evidence="2">Uncharacterized protein</fullName>
    </submittedName>
</protein>
<feature type="compositionally biased region" description="Basic and acidic residues" evidence="1">
    <location>
        <begin position="34"/>
        <end position="50"/>
    </location>
</feature>
<dbReference type="AlphaFoldDB" id="A0A4C1V223"/>
<dbReference type="EMBL" id="BGZK01000265">
    <property type="protein sequence ID" value="GBP32841.1"/>
    <property type="molecule type" value="Genomic_DNA"/>
</dbReference>
<name>A0A4C1V223_EUMVA</name>
<evidence type="ECO:0000313" key="3">
    <source>
        <dbReference type="Proteomes" id="UP000299102"/>
    </source>
</evidence>
<organism evidence="2 3">
    <name type="scientific">Eumeta variegata</name>
    <name type="common">Bagworm moth</name>
    <name type="synonym">Eumeta japonica</name>
    <dbReference type="NCBI Taxonomy" id="151549"/>
    <lineage>
        <taxon>Eukaryota</taxon>
        <taxon>Metazoa</taxon>
        <taxon>Ecdysozoa</taxon>
        <taxon>Arthropoda</taxon>
        <taxon>Hexapoda</taxon>
        <taxon>Insecta</taxon>
        <taxon>Pterygota</taxon>
        <taxon>Neoptera</taxon>
        <taxon>Endopterygota</taxon>
        <taxon>Lepidoptera</taxon>
        <taxon>Glossata</taxon>
        <taxon>Ditrysia</taxon>
        <taxon>Tineoidea</taxon>
        <taxon>Psychidae</taxon>
        <taxon>Oiketicinae</taxon>
        <taxon>Eumeta</taxon>
    </lineage>
</organism>
<dbReference type="Proteomes" id="UP000299102">
    <property type="component" value="Unassembled WGS sequence"/>
</dbReference>
<sequence>MRSSTATKILLRVVRGSRPVPESKSIRSWKQKRDRNSCSQRDETGRKTTGSEKSVFTRTPRREVALCQQNCTSSVIKMSTGRVSDSKFPNTEARSLRSSFQTEGAEAADDRRGARRIAYF</sequence>
<feature type="compositionally biased region" description="Polar residues" evidence="1">
    <location>
        <begin position="81"/>
        <end position="102"/>
    </location>
</feature>
<feature type="region of interest" description="Disordered" evidence="1">
    <location>
        <begin position="1"/>
        <end position="57"/>
    </location>
</feature>
<reference evidence="2 3" key="1">
    <citation type="journal article" date="2019" name="Commun. Biol.">
        <title>The bagworm genome reveals a unique fibroin gene that provides high tensile strength.</title>
        <authorList>
            <person name="Kono N."/>
            <person name="Nakamura H."/>
            <person name="Ohtoshi R."/>
            <person name="Tomita M."/>
            <person name="Numata K."/>
            <person name="Arakawa K."/>
        </authorList>
    </citation>
    <scope>NUCLEOTIDE SEQUENCE [LARGE SCALE GENOMIC DNA]</scope>
</reference>
<comment type="caution">
    <text evidence="2">The sequence shown here is derived from an EMBL/GenBank/DDBJ whole genome shotgun (WGS) entry which is preliminary data.</text>
</comment>
<evidence type="ECO:0000256" key="1">
    <source>
        <dbReference type="SAM" id="MobiDB-lite"/>
    </source>
</evidence>